<dbReference type="GO" id="GO:0000255">
    <property type="term" value="P:allantoin metabolic process"/>
    <property type="evidence" value="ECO:0007669"/>
    <property type="project" value="InterPro"/>
</dbReference>
<comment type="pathway">
    <text evidence="2">Purine metabolism; urate degradation; (S)-allantoin from urate: step 3/3.</text>
</comment>
<keyword evidence="6" id="KW-0456">Lyase</keyword>
<evidence type="ECO:0000313" key="8">
    <source>
        <dbReference type="EMBL" id="SMC70487.1"/>
    </source>
</evidence>
<dbReference type="OrthoDB" id="9800909at2"/>
<accession>A0A1W2BBX4</accession>
<keyword evidence="5" id="KW-0210">Decarboxylase</keyword>
<dbReference type="RefSeq" id="WP_084284803.1">
    <property type="nucleotide sequence ID" value="NZ_FWXJ01000012.1"/>
</dbReference>
<dbReference type="EC" id="4.1.1.97" evidence="3"/>
<dbReference type="InterPro" id="IPR017580">
    <property type="entry name" value="OHCU_decarboxylase-1"/>
</dbReference>
<dbReference type="InterPro" id="IPR036778">
    <property type="entry name" value="OHCU_decarboxylase_sf"/>
</dbReference>
<protein>
    <recommendedName>
        <fullName evidence="3">2-oxo-4-hydroxy-4-carboxy-5-ureidoimidazoline decarboxylase</fullName>
        <ecNumber evidence="3">4.1.1.97</ecNumber>
    </recommendedName>
</protein>
<dbReference type="Proteomes" id="UP000192708">
    <property type="component" value="Unassembled WGS sequence"/>
</dbReference>
<organism evidence="8 9">
    <name type="scientific">Polynucleobacter kasalickyi</name>
    <dbReference type="NCBI Taxonomy" id="1938817"/>
    <lineage>
        <taxon>Bacteria</taxon>
        <taxon>Pseudomonadati</taxon>
        <taxon>Pseudomonadota</taxon>
        <taxon>Betaproteobacteria</taxon>
        <taxon>Burkholderiales</taxon>
        <taxon>Burkholderiaceae</taxon>
        <taxon>Polynucleobacter</taxon>
    </lineage>
</organism>
<dbReference type="PANTHER" id="PTHR43466">
    <property type="entry name" value="2-OXO-4-HYDROXY-4-CARBOXY-5-UREIDOIMIDAZOLINE DECARBOXYLASE-RELATED"/>
    <property type="match status" value="1"/>
</dbReference>
<dbReference type="InterPro" id="IPR018020">
    <property type="entry name" value="OHCU_decarboxylase"/>
</dbReference>
<dbReference type="EMBL" id="FWXJ01000012">
    <property type="protein sequence ID" value="SMC70487.1"/>
    <property type="molecule type" value="Genomic_DNA"/>
</dbReference>
<evidence type="ECO:0000256" key="3">
    <source>
        <dbReference type="ARBA" id="ARBA00012257"/>
    </source>
</evidence>
<evidence type="ECO:0000256" key="5">
    <source>
        <dbReference type="ARBA" id="ARBA00022793"/>
    </source>
</evidence>
<keyword evidence="4" id="KW-0659">Purine metabolism</keyword>
<dbReference type="GO" id="GO:0006144">
    <property type="term" value="P:purine nucleobase metabolic process"/>
    <property type="evidence" value="ECO:0007669"/>
    <property type="project" value="UniProtKB-KW"/>
</dbReference>
<proteinExistence type="predicted"/>
<dbReference type="AlphaFoldDB" id="A0A1W2BBX4"/>
<dbReference type="STRING" id="1938817.SAMN06296008_11251"/>
<dbReference type="GO" id="GO:0019628">
    <property type="term" value="P:urate catabolic process"/>
    <property type="evidence" value="ECO:0007669"/>
    <property type="project" value="UniProtKB-UniPathway"/>
</dbReference>
<name>A0A1W2BBX4_9BURK</name>
<comment type="catalytic activity">
    <reaction evidence="1">
        <text>5-hydroxy-2-oxo-4-ureido-2,5-dihydro-1H-imidazole-5-carboxylate + H(+) = (S)-allantoin + CO2</text>
        <dbReference type="Rhea" id="RHEA:26301"/>
        <dbReference type="ChEBI" id="CHEBI:15378"/>
        <dbReference type="ChEBI" id="CHEBI:15678"/>
        <dbReference type="ChEBI" id="CHEBI:16526"/>
        <dbReference type="ChEBI" id="CHEBI:58639"/>
        <dbReference type="EC" id="4.1.1.97"/>
    </reaction>
</comment>
<keyword evidence="9" id="KW-1185">Reference proteome</keyword>
<evidence type="ECO:0000256" key="2">
    <source>
        <dbReference type="ARBA" id="ARBA00004754"/>
    </source>
</evidence>
<reference evidence="8 9" key="1">
    <citation type="submission" date="2017-04" db="EMBL/GenBank/DDBJ databases">
        <authorList>
            <person name="Afonso C.L."/>
            <person name="Miller P.J."/>
            <person name="Scott M.A."/>
            <person name="Spackman E."/>
            <person name="Goraichik I."/>
            <person name="Dimitrov K.M."/>
            <person name="Suarez D.L."/>
            <person name="Swayne D.E."/>
        </authorList>
    </citation>
    <scope>NUCLEOTIDE SEQUENCE [LARGE SCALE GENOMIC DNA]</scope>
    <source>
        <strain evidence="8 9">VK13</strain>
    </source>
</reference>
<evidence type="ECO:0000256" key="1">
    <source>
        <dbReference type="ARBA" id="ARBA00001163"/>
    </source>
</evidence>
<dbReference type="Pfam" id="PF09349">
    <property type="entry name" value="OHCU_decarbox"/>
    <property type="match status" value="1"/>
</dbReference>
<dbReference type="NCBIfam" id="TIGR03164">
    <property type="entry name" value="UHCUDC"/>
    <property type="match status" value="1"/>
</dbReference>
<evidence type="ECO:0000256" key="6">
    <source>
        <dbReference type="ARBA" id="ARBA00023239"/>
    </source>
</evidence>
<dbReference type="PANTHER" id="PTHR43466:SF1">
    <property type="entry name" value="2-OXO-4-HYDROXY-4-CARBOXY-5-UREIDOIMIDAZOLINE DECARBOXYLASE-RELATED"/>
    <property type="match status" value="1"/>
</dbReference>
<evidence type="ECO:0000259" key="7">
    <source>
        <dbReference type="Pfam" id="PF09349"/>
    </source>
</evidence>
<evidence type="ECO:0000313" key="9">
    <source>
        <dbReference type="Proteomes" id="UP000192708"/>
    </source>
</evidence>
<sequence>MKIDQINQFSQSEFIDTFSGIFEHSPWVAEQAYVHKPFHSIEDLHQKMVEVVRGSGHAPQLKLICAHPELAGKAAVRKDLTHHSLNEQSGAGLDQCSPEEFELLQSLNAQYLTKFGFPFILAVKGHNRQSIIQNFANRLNHEKTVEFQECLEQIYRIAQFRLETYANA</sequence>
<dbReference type="GO" id="GO:0051997">
    <property type="term" value="F:2-oxo-4-hydroxy-4-carboxy-5-ureidoimidazoline decarboxylase activity"/>
    <property type="evidence" value="ECO:0007669"/>
    <property type="project" value="UniProtKB-EC"/>
</dbReference>
<dbReference type="UniPathway" id="UPA00394">
    <property type="reaction ID" value="UER00652"/>
</dbReference>
<evidence type="ECO:0000256" key="4">
    <source>
        <dbReference type="ARBA" id="ARBA00022631"/>
    </source>
</evidence>
<feature type="domain" description="Oxo-4-hydroxy-4-carboxy-5-ureidoimidazoline decarboxylase" evidence="7">
    <location>
        <begin position="7"/>
        <end position="163"/>
    </location>
</feature>
<dbReference type="Gene3D" id="1.10.3330.10">
    <property type="entry name" value="Oxo-4-hydroxy-4-carboxy-5-ureidoimidazoline decarboxylase"/>
    <property type="match status" value="1"/>
</dbReference>
<gene>
    <name evidence="8" type="ORF">SAMN06296008_11251</name>
</gene>
<dbReference type="SUPFAM" id="SSF158694">
    <property type="entry name" value="UraD-Like"/>
    <property type="match status" value="1"/>
</dbReference>